<comment type="caution">
    <text evidence="2">The sequence shown here is derived from an EMBL/GenBank/DDBJ whole genome shotgun (WGS) entry which is preliminary data.</text>
</comment>
<dbReference type="Gene3D" id="1.10.340.70">
    <property type="match status" value="1"/>
</dbReference>
<dbReference type="InterPro" id="IPR036397">
    <property type="entry name" value="RNaseH_sf"/>
</dbReference>
<protein>
    <recommendedName>
        <fullName evidence="1">Integrase catalytic domain-containing protein</fullName>
    </recommendedName>
</protein>
<keyword evidence="3" id="KW-1185">Reference proteome</keyword>
<dbReference type="InterPro" id="IPR001584">
    <property type="entry name" value="Integrase_cat-core"/>
</dbReference>
<feature type="domain" description="Integrase catalytic" evidence="1">
    <location>
        <begin position="71"/>
        <end position="182"/>
    </location>
</feature>
<reference evidence="2 3" key="1">
    <citation type="submission" date="2019-05" db="EMBL/GenBank/DDBJ databases">
        <title>Mikania micrantha, genome provides insights into the molecular mechanism of rapid growth.</title>
        <authorList>
            <person name="Liu B."/>
        </authorList>
    </citation>
    <scope>NUCLEOTIDE SEQUENCE [LARGE SCALE GENOMIC DNA]</scope>
    <source>
        <strain evidence="2">NLD-2019</strain>
        <tissue evidence="2">Leaf</tissue>
    </source>
</reference>
<evidence type="ECO:0000313" key="2">
    <source>
        <dbReference type="EMBL" id="KAD3068195.1"/>
    </source>
</evidence>
<evidence type="ECO:0000313" key="3">
    <source>
        <dbReference type="Proteomes" id="UP000326396"/>
    </source>
</evidence>
<dbReference type="InterPro" id="IPR012337">
    <property type="entry name" value="RNaseH-like_sf"/>
</dbReference>
<accession>A0A5N6M2R3</accession>
<dbReference type="InterPro" id="IPR041588">
    <property type="entry name" value="Integrase_H2C2"/>
</dbReference>
<evidence type="ECO:0000259" key="1">
    <source>
        <dbReference type="PROSITE" id="PS50994"/>
    </source>
</evidence>
<dbReference type="Proteomes" id="UP000326396">
    <property type="component" value="Linkage Group LG7"/>
</dbReference>
<dbReference type="PANTHER" id="PTHR35046:SF26">
    <property type="entry name" value="RNA-DIRECTED DNA POLYMERASE"/>
    <property type="match status" value="1"/>
</dbReference>
<dbReference type="Gene3D" id="3.30.420.10">
    <property type="entry name" value="Ribonuclease H-like superfamily/Ribonuclease H"/>
    <property type="match status" value="1"/>
</dbReference>
<name>A0A5N6M2R3_9ASTR</name>
<organism evidence="2 3">
    <name type="scientific">Mikania micrantha</name>
    <name type="common">bitter vine</name>
    <dbReference type="NCBI Taxonomy" id="192012"/>
    <lineage>
        <taxon>Eukaryota</taxon>
        <taxon>Viridiplantae</taxon>
        <taxon>Streptophyta</taxon>
        <taxon>Embryophyta</taxon>
        <taxon>Tracheophyta</taxon>
        <taxon>Spermatophyta</taxon>
        <taxon>Magnoliopsida</taxon>
        <taxon>eudicotyledons</taxon>
        <taxon>Gunneridae</taxon>
        <taxon>Pentapetalae</taxon>
        <taxon>asterids</taxon>
        <taxon>campanulids</taxon>
        <taxon>Asterales</taxon>
        <taxon>Asteraceae</taxon>
        <taxon>Asteroideae</taxon>
        <taxon>Heliantheae alliance</taxon>
        <taxon>Eupatorieae</taxon>
        <taxon>Mikania</taxon>
    </lineage>
</organism>
<dbReference type="PANTHER" id="PTHR35046">
    <property type="entry name" value="ZINC KNUCKLE (CCHC-TYPE) FAMILY PROTEIN"/>
    <property type="match status" value="1"/>
</dbReference>
<sequence length="182" mass="21571">MWIPLFGNSRTVILDEAHKSRYSIHLGADKMYKDLKDFYWWPGMKKQIAEYVDRCLTCLKVKAEHQRPSGLLQQPEIPMWKWDQISMDFITKLPRTSRNHDSIWVIVDRLTKSAHFLPIREDYPMDRLAKLYVNEIVSRHGVPISIISDRDSRFMSRFWQTLQNSLDTQINMSTAYHPQTDG</sequence>
<dbReference type="EMBL" id="SZYD01000017">
    <property type="protein sequence ID" value="KAD3068195.1"/>
    <property type="molecule type" value="Genomic_DNA"/>
</dbReference>
<dbReference type="GO" id="GO:0003676">
    <property type="term" value="F:nucleic acid binding"/>
    <property type="evidence" value="ECO:0007669"/>
    <property type="project" value="InterPro"/>
</dbReference>
<dbReference type="SUPFAM" id="SSF53098">
    <property type="entry name" value="Ribonuclease H-like"/>
    <property type="match status" value="1"/>
</dbReference>
<gene>
    <name evidence="2" type="ORF">E3N88_36075</name>
</gene>
<dbReference type="OrthoDB" id="1938712at2759"/>
<proteinExistence type="predicted"/>
<dbReference type="AlphaFoldDB" id="A0A5N6M2R3"/>
<dbReference type="Pfam" id="PF17921">
    <property type="entry name" value="Integrase_H2C2"/>
    <property type="match status" value="1"/>
</dbReference>
<dbReference type="PROSITE" id="PS50994">
    <property type="entry name" value="INTEGRASE"/>
    <property type="match status" value="1"/>
</dbReference>
<dbReference type="GO" id="GO:0015074">
    <property type="term" value="P:DNA integration"/>
    <property type="evidence" value="ECO:0007669"/>
    <property type="project" value="InterPro"/>
</dbReference>